<dbReference type="GO" id="GO:0003723">
    <property type="term" value="F:RNA binding"/>
    <property type="evidence" value="ECO:0007669"/>
    <property type="project" value="TreeGrafter"/>
</dbReference>
<organism evidence="3 4">
    <name type="scientific">Pseudo-nitzschia multistriata</name>
    <dbReference type="NCBI Taxonomy" id="183589"/>
    <lineage>
        <taxon>Eukaryota</taxon>
        <taxon>Sar</taxon>
        <taxon>Stramenopiles</taxon>
        <taxon>Ochrophyta</taxon>
        <taxon>Bacillariophyta</taxon>
        <taxon>Bacillariophyceae</taxon>
        <taxon>Bacillariophycidae</taxon>
        <taxon>Bacillariales</taxon>
        <taxon>Bacillariaceae</taxon>
        <taxon>Pseudo-nitzschia</taxon>
    </lineage>
</organism>
<feature type="compositionally biased region" description="Basic and acidic residues" evidence="1">
    <location>
        <begin position="411"/>
        <end position="420"/>
    </location>
</feature>
<evidence type="ECO:0000259" key="2">
    <source>
        <dbReference type="Pfam" id="PF25121"/>
    </source>
</evidence>
<dbReference type="InterPro" id="IPR056750">
    <property type="entry name" value="RRM_ESF1"/>
</dbReference>
<evidence type="ECO:0000313" key="4">
    <source>
        <dbReference type="Proteomes" id="UP000291116"/>
    </source>
</evidence>
<feature type="compositionally biased region" description="Basic and acidic residues" evidence="1">
    <location>
        <begin position="132"/>
        <end position="141"/>
    </location>
</feature>
<dbReference type="OrthoDB" id="431825at2759"/>
<dbReference type="Pfam" id="PF25121">
    <property type="entry name" value="RRM_ESF1"/>
    <property type="match status" value="1"/>
</dbReference>
<dbReference type="InterPro" id="IPR039754">
    <property type="entry name" value="Esf1"/>
</dbReference>
<feature type="compositionally biased region" description="Basic and acidic residues" evidence="1">
    <location>
        <begin position="571"/>
        <end position="583"/>
    </location>
</feature>
<evidence type="ECO:0000256" key="1">
    <source>
        <dbReference type="SAM" id="MobiDB-lite"/>
    </source>
</evidence>
<dbReference type="EMBL" id="CAACVS010000073">
    <property type="protein sequence ID" value="VEU35958.1"/>
    <property type="molecule type" value="Genomic_DNA"/>
</dbReference>
<accession>A0A448Z1P3</accession>
<feature type="region of interest" description="Disordered" evidence="1">
    <location>
        <begin position="408"/>
        <end position="621"/>
    </location>
</feature>
<feature type="region of interest" description="Disordered" evidence="1">
    <location>
        <begin position="713"/>
        <end position="744"/>
    </location>
</feature>
<sequence length="766" mass="86004">MGKRSKNKNKAAAKSTDDIGEERFAAAETRPQFKVLKASASKVVLDDRFSSVLTDPRFQLQEKDKYGRKKKKGDKSAARENLESFYVVEGQEEDKKDGDDKKSAHGNVEKPDTATDNDESESESESEANSSGDEKAEDPRSRIAYLTALSRGEIGASSSSEDDESSQSSDEDEDSDGEDSVYGTAGVLDPSTKESEEIEISYDSSRYLVVTSMDWENIRAVDLFSILSSFAPPGGVKKVQVFQSDFGMEQMAKDKLYGPTGIWQKKKTAKHKNILNERSSDDEESDSENSESEDSEDPKIHFEEESIHDETDFDPEKLRAYEASKLKYYFAVTEFSQAEYADIVYREVDGMEFEHSSTAIDLRTLPEEALASVITDRPMRDEATSIPGKYEPPEFIVSALQKTNVECTWDQGDKEREKKMTNYGSSNWHESFEQDDLKAYIASDASSDEDSEDDDDDDGGKSGKRSQMRKALGLDSASDNDSDDDSSSSDESDSDDDDKDVGGDTMSKEIRIIPGRKSLEDRIRSKLEPKEQTKELTPWEKYQEKRKQKRKERRQAARGKKPSENMLMSTSKKDTRSKDRDDFFASDDDMEDNKGFESAGRNKNANHKSSSKAQKSKEQLELLLAGEDAEEEARDYDIRGIQRLEKNKGKKLKGARKRKEAKIAAEVSGSSFKVNVKDDRFKAVLDGADARFGIDKTDPNFRDTAAMRSILTEQTARRKNKRQKKAHIKESVVPDVDANTTKKTSGASALSFLVQKLKTQVDQKKN</sequence>
<feature type="compositionally biased region" description="Acidic residues" evidence="1">
    <location>
        <begin position="478"/>
        <end position="499"/>
    </location>
</feature>
<protein>
    <recommendedName>
        <fullName evidence="2">ESF1 RRM domain-containing protein</fullName>
    </recommendedName>
</protein>
<feature type="compositionally biased region" description="Acidic residues" evidence="1">
    <location>
        <begin position="160"/>
        <end position="179"/>
    </location>
</feature>
<feature type="compositionally biased region" description="Basic residues" evidence="1">
    <location>
        <begin position="1"/>
        <end position="11"/>
    </location>
</feature>
<feature type="compositionally biased region" description="Acidic residues" evidence="1">
    <location>
        <begin position="115"/>
        <end position="126"/>
    </location>
</feature>
<feature type="compositionally biased region" description="Acidic residues" evidence="1">
    <location>
        <begin position="280"/>
        <end position="296"/>
    </location>
</feature>
<evidence type="ECO:0000313" key="3">
    <source>
        <dbReference type="EMBL" id="VEU35958.1"/>
    </source>
</evidence>
<reference evidence="3 4" key="1">
    <citation type="submission" date="2019-01" db="EMBL/GenBank/DDBJ databases">
        <authorList>
            <person name="Ferrante I. M."/>
        </authorList>
    </citation>
    <scope>NUCLEOTIDE SEQUENCE [LARGE SCALE GENOMIC DNA]</scope>
    <source>
        <strain evidence="3 4">B856</strain>
    </source>
</reference>
<feature type="compositionally biased region" description="Basic residues" evidence="1">
    <location>
        <begin position="546"/>
        <end position="560"/>
    </location>
</feature>
<dbReference type="PANTHER" id="PTHR12202:SF0">
    <property type="entry name" value="ESF1 HOMOLOG"/>
    <property type="match status" value="1"/>
</dbReference>
<feature type="compositionally biased region" description="Basic and acidic residues" evidence="1">
    <location>
        <begin position="297"/>
        <end position="314"/>
    </location>
</feature>
<feature type="region of interest" description="Disordered" evidence="1">
    <location>
        <begin position="51"/>
        <end position="199"/>
    </location>
</feature>
<feature type="compositionally biased region" description="Basic and acidic residues" evidence="1">
    <location>
        <begin position="15"/>
        <end position="25"/>
    </location>
</feature>
<proteinExistence type="predicted"/>
<feature type="compositionally biased region" description="Acidic residues" evidence="1">
    <location>
        <begin position="446"/>
        <end position="458"/>
    </location>
</feature>
<feature type="compositionally biased region" description="Basic residues" evidence="1">
    <location>
        <begin position="717"/>
        <end position="727"/>
    </location>
</feature>
<dbReference type="PANTHER" id="PTHR12202">
    <property type="entry name" value="ESF1 HOMOLOG"/>
    <property type="match status" value="1"/>
</dbReference>
<feature type="region of interest" description="Disordered" evidence="1">
    <location>
        <begin position="1"/>
        <end position="31"/>
    </location>
</feature>
<keyword evidence="4" id="KW-1185">Reference proteome</keyword>
<dbReference type="AlphaFoldDB" id="A0A448Z1P3"/>
<feature type="domain" description="ESF1 RRM" evidence="2">
    <location>
        <begin position="208"/>
        <end position="369"/>
    </location>
</feature>
<feature type="compositionally biased region" description="Basic and acidic residues" evidence="1">
    <location>
        <begin position="93"/>
        <end position="113"/>
    </location>
</feature>
<name>A0A448Z1P3_9STRA</name>
<dbReference type="GO" id="GO:0006364">
    <property type="term" value="P:rRNA processing"/>
    <property type="evidence" value="ECO:0007669"/>
    <property type="project" value="InterPro"/>
</dbReference>
<feature type="region of interest" description="Disordered" evidence="1">
    <location>
        <begin position="273"/>
        <end position="314"/>
    </location>
</feature>
<dbReference type="Proteomes" id="UP000291116">
    <property type="component" value="Unassembled WGS sequence"/>
</dbReference>
<feature type="compositionally biased region" description="Basic and acidic residues" evidence="1">
    <location>
        <begin position="500"/>
        <end position="545"/>
    </location>
</feature>
<gene>
    <name evidence="3" type="ORF">PSNMU_V1.4_AUG-EV-PASAV3_0027060</name>
</gene>